<name>A0A9W8W6U0_9HYPO</name>
<accession>A0A9W8W6U0</accession>
<sequence>MASSARHLRIKDRAVRSIAIAVSPPPATLAERRSILQLLEKHGPVEYFRAIPGKEAKFVSLMRDAAAVTKVTASSPHTVIVKTPNKSTTPGIERRKAGVGGFGTLLNVIEGRHSFKQEEQEDVEREFTVEVSPSPNYRHHSSASPTLSKPWPDFIQMQRSFISNTLYQSLPDTLATVGLKQWAPDFGAQPSKNPRASNRLALRNWTPSGFKRSEWKEEESAEDDELEDVELEHDTEQPTTEEENSPGLLNKTHEQQTNLSSSTEA</sequence>
<gene>
    <name evidence="2" type="ORF">N0V84_009153</name>
</gene>
<reference evidence="2" key="1">
    <citation type="submission" date="2022-10" db="EMBL/GenBank/DDBJ databases">
        <title>Tapping the CABI collections for fungal endophytes: first genome assemblies for Collariella, Neodidymelliopsis, Ascochyta clinopodiicola, Didymella pomorum, Didymosphaeria variabile, Neocosmospora piperis and Neocucurbitaria cava.</title>
        <authorList>
            <person name="Hill R."/>
        </authorList>
    </citation>
    <scope>NUCLEOTIDE SEQUENCE</scope>
    <source>
        <strain evidence="2">IMI 366586</strain>
    </source>
</reference>
<dbReference type="EMBL" id="JAPEUR010000243">
    <property type="protein sequence ID" value="KAJ4313975.1"/>
    <property type="molecule type" value="Genomic_DNA"/>
</dbReference>
<evidence type="ECO:0000256" key="1">
    <source>
        <dbReference type="SAM" id="MobiDB-lite"/>
    </source>
</evidence>
<evidence type="ECO:0000313" key="3">
    <source>
        <dbReference type="Proteomes" id="UP001140502"/>
    </source>
</evidence>
<comment type="caution">
    <text evidence="2">The sequence shown here is derived from an EMBL/GenBank/DDBJ whole genome shotgun (WGS) entry which is preliminary data.</text>
</comment>
<dbReference type="OrthoDB" id="5367448at2759"/>
<feature type="region of interest" description="Disordered" evidence="1">
    <location>
        <begin position="208"/>
        <end position="265"/>
    </location>
</feature>
<feature type="compositionally biased region" description="Polar residues" evidence="1">
    <location>
        <begin position="255"/>
        <end position="265"/>
    </location>
</feature>
<organism evidence="2 3">
    <name type="scientific">Fusarium piperis</name>
    <dbReference type="NCBI Taxonomy" id="1435070"/>
    <lineage>
        <taxon>Eukaryota</taxon>
        <taxon>Fungi</taxon>
        <taxon>Dikarya</taxon>
        <taxon>Ascomycota</taxon>
        <taxon>Pezizomycotina</taxon>
        <taxon>Sordariomycetes</taxon>
        <taxon>Hypocreomycetidae</taxon>
        <taxon>Hypocreales</taxon>
        <taxon>Nectriaceae</taxon>
        <taxon>Fusarium</taxon>
        <taxon>Fusarium solani species complex</taxon>
    </lineage>
</organism>
<keyword evidence="3" id="KW-1185">Reference proteome</keyword>
<dbReference type="Proteomes" id="UP001140502">
    <property type="component" value="Unassembled WGS sequence"/>
</dbReference>
<feature type="compositionally biased region" description="Acidic residues" evidence="1">
    <location>
        <begin position="216"/>
        <end position="244"/>
    </location>
</feature>
<protein>
    <submittedName>
        <fullName evidence="2">Uncharacterized protein</fullName>
    </submittedName>
</protein>
<dbReference type="AlphaFoldDB" id="A0A9W8W6U0"/>
<proteinExistence type="predicted"/>
<evidence type="ECO:0000313" key="2">
    <source>
        <dbReference type="EMBL" id="KAJ4313975.1"/>
    </source>
</evidence>